<evidence type="ECO:0000256" key="1">
    <source>
        <dbReference type="SAM" id="SignalP"/>
    </source>
</evidence>
<dbReference type="AlphaFoldDB" id="A0A6N9TZR8"/>
<accession>A0A6N9TZR8</accession>
<organism evidence="4 5">
    <name type="scientific">Streptomyces halstedii</name>
    <dbReference type="NCBI Taxonomy" id="1944"/>
    <lineage>
        <taxon>Bacteria</taxon>
        <taxon>Bacillati</taxon>
        <taxon>Actinomycetota</taxon>
        <taxon>Actinomycetes</taxon>
        <taxon>Kitasatosporales</taxon>
        <taxon>Streptomycetaceae</taxon>
        <taxon>Streptomyces</taxon>
    </lineage>
</organism>
<reference evidence="4 5" key="1">
    <citation type="submission" date="2020-01" db="EMBL/GenBank/DDBJ databases">
        <title>Insect and environment-associated Actinomycetes.</title>
        <authorList>
            <person name="Currrie C."/>
            <person name="Chevrette M."/>
            <person name="Carlson C."/>
            <person name="Stubbendieck R."/>
            <person name="Wendt-Pienkowski E."/>
        </authorList>
    </citation>
    <scope>NUCLEOTIDE SEQUENCE [LARGE SCALE GENOMIC DNA]</scope>
    <source>
        <strain evidence="4 5">SID11342</strain>
    </source>
</reference>
<keyword evidence="1" id="KW-0732">Signal</keyword>
<dbReference type="InterPro" id="IPR013783">
    <property type="entry name" value="Ig-like_fold"/>
</dbReference>
<sequence length="170" mass="17275">MRITPRKARLLVATSLAAVLGLASPAWAVPSSTTVTASPQSAEVNTAVQLAATVDCPADPTGGLGVTFFDGGDLLDTVPVDANGQAGYTATFTTTGAHTITAAYNGNADCDASNNTTTVQVTAAPTPPTPTPGMCFLACGGLIGFSMGDVTNNINSHNYTFNSLGQRHQR</sequence>
<dbReference type="Pfam" id="PF16640">
    <property type="entry name" value="Big_3_5"/>
    <property type="match status" value="1"/>
</dbReference>
<dbReference type="Gene3D" id="2.60.40.10">
    <property type="entry name" value="Immunoglobulins"/>
    <property type="match status" value="1"/>
</dbReference>
<keyword evidence="6" id="KW-1185">Reference proteome</keyword>
<dbReference type="Proteomes" id="UP000471293">
    <property type="component" value="Unassembled WGS sequence"/>
</dbReference>
<dbReference type="Proteomes" id="UP000735541">
    <property type="component" value="Unassembled WGS sequence"/>
</dbReference>
<feature type="signal peptide" evidence="1">
    <location>
        <begin position="1"/>
        <end position="28"/>
    </location>
</feature>
<dbReference type="EMBL" id="JAHUVW010000001">
    <property type="protein sequence ID" value="MBV7672056.1"/>
    <property type="molecule type" value="Genomic_DNA"/>
</dbReference>
<evidence type="ECO:0000313" key="3">
    <source>
        <dbReference type="EMBL" id="MBV7672056.1"/>
    </source>
</evidence>
<dbReference type="InterPro" id="IPR032109">
    <property type="entry name" value="Big_3_5"/>
</dbReference>
<dbReference type="EMBL" id="JAAGLQ010000193">
    <property type="protein sequence ID" value="NEA15792.1"/>
    <property type="molecule type" value="Genomic_DNA"/>
</dbReference>
<feature type="domain" description="Bacterial Ig-like" evidence="2">
    <location>
        <begin position="35"/>
        <end position="122"/>
    </location>
</feature>
<protein>
    <submittedName>
        <fullName evidence="4">Ig-like domain repeat protein</fullName>
    </submittedName>
    <submittedName>
        <fullName evidence="3">Ig-like domain-containing protein</fullName>
    </submittedName>
</protein>
<dbReference type="RefSeq" id="WP_103490234.1">
    <property type="nucleotide sequence ID" value="NZ_JAAGLQ010000193.1"/>
</dbReference>
<name>A0A6N9TZR8_STRHA</name>
<evidence type="ECO:0000313" key="6">
    <source>
        <dbReference type="Proteomes" id="UP000735541"/>
    </source>
</evidence>
<gene>
    <name evidence="4" type="ORF">G3I29_09655</name>
    <name evidence="3" type="ORF">STHAL_21620</name>
</gene>
<evidence type="ECO:0000313" key="4">
    <source>
        <dbReference type="EMBL" id="NEA15792.1"/>
    </source>
</evidence>
<comment type="caution">
    <text evidence="4">The sequence shown here is derived from an EMBL/GenBank/DDBJ whole genome shotgun (WGS) entry which is preliminary data.</text>
</comment>
<reference evidence="3 6" key="2">
    <citation type="submission" date="2021-07" db="EMBL/GenBank/DDBJ databases">
        <title>Sequencing Streptomyces halstedii LGO-A4 genome an citrus endophytic actinomycete.</title>
        <authorList>
            <person name="Samborskyy M."/>
            <person name="Scott N."/>
            <person name="Deglau R."/>
            <person name="Dickens S."/>
            <person name="Oliveira L.G."/>
        </authorList>
    </citation>
    <scope>NUCLEOTIDE SEQUENCE [LARGE SCALE GENOMIC DNA]</scope>
    <source>
        <strain evidence="3 6">LGO-A4</strain>
    </source>
</reference>
<evidence type="ECO:0000313" key="5">
    <source>
        <dbReference type="Proteomes" id="UP000471293"/>
    </source>
</evidence>
<proteinExistence type="predicted"/>
<feature type="chain" id="PRO_5026728361" evidence="1">
    <location>
        <begin position="29"/>
        <end position="170"/>
    </location>
</feature>
<evidence type="ECO:0000259" key="2">
    <source>
        <dbReference type="Pfam" id="PF16640"/>
    </source>
</evidence>
<dbReference type="GO" id="GO:0005975">
    <property type="term" value="P:carbohydrate metabolic process"/>
    <property type="evidence" value="ECO:0007669"/>
    <property type="project" value="UniProtKB-ARBA"/>
</dbReference>